<feature type="compositionally biased region" description="Polar residues" evidence="8">
    <location>
        <begin position="444"/>
        <end position="455"/>
    </location>
</feature>
<gene>
    <name evidence="10" type="ORF">A1355_15605</name>
</gene>
<feature type="domain" description="Glycoside hydrolase family 5" evidence="9">
    <location>
        <begin position="118"/>
        <end position="377"/>
    </location>
</feature>
<dbReference type="SUPFAM" id="SSF51445">
    <property type="entry name" value="(Trans)glycosidases"/>
    <property type="match status" value="1"/>
</dbReference>
<name>A0A177N146_9GAMM</name>
<evidence type="ECO:0000256" key="4">
    <source>
        <dbReference type="ARBA" id="ARBA00023277"/>
    </source>
</evidence>
<dbReference type="InterPro" id="IPR017853">
    <property type="entry name" value="GH"/>
</dbReference>
<reference evidence="11" key="1">
    <citation type="submission" date="2016-03" db="EMBL/GenBank/DDBJ databases">
        <authorList>
            <person name="Heylen K."/>
            <person name="De Vos P."/>
            <person name="Vekeman B."/>
        </authorList>
    </citation>
    <scope>NUCLEOTIDE SEQUENCE [LARGE SCALE GENOMIC DNA]</scope>
    <source>
        <strain evidence="11">R-45383</strain>
    </source>
</reference>
<evidence type="ECO:0000256" key="6">
    <source>
        <dbReference type="ARBA" id="ARBA00023326"/>
    </source>
</evidence>
<proteinExistence type="inferred from homology"/>
<evidence type="ECO:0000256" key="8">
    <source>
        <dbReference type="SAM" id="MobiDB-lite"/>
    </source>
</evidence>
<dbReference type="PANTHER" id="PTHR31297">
    <property type="entry name" value="GLUCAN ENDO-1,6-BETA-GLUCOSIDASE B"/>
    <property type="match status" value="1"/>
</dbReference>
<dbReference type="Proteomes" id="UP000077628">
    <property type="component" value="Unassembled WGS sequence"/>
</dbReference>
<keyword evidence="11" id="KW-1185">Reference proteome</keyword>
<evidence type="ECO:0000313" key="10">
    <source>
        <dbReference type="EMBL" id="OAI11656.1"/>
    </source>
</evidence>
<dbReference type="InterPro" id="IPR050386">
    <property type="entry name" value="Glycosyl_hydrolase_5"/>
</dbReference>
<dbReference type="OrthoDB" id="9800955at2"/>
<evidence type="ECO:0000256" key="7">
    <source>
        <dbReference type="RuleBase" id="RU361153"/>
    </source>
</evidence>
<evidence type="ECO:0000259" key="9">
    <source>
        <dbReference type="Pfam" id="PF00150"/>
    </source>
</evidence>
<dbReference type="Gene3D" id="3.20.20.80">
    <property type="entry name" value="Glycosidases"/>
    <property type="match status" value="1"/>
</dbReference>
<dbReference type="GO" id="GO:0008422">
    <property type="term" value="F:beta-glucosidase activity"/>
    <property type="evidence" value="ECO:0007669"/>
    <property type="project" value="TreeGrafter"/>
</dbReference>
<keyword evidence="2 7" id="KW-0378">Hydrolase</keyword>
<evidence type="ECO:0000256" key="3">
    <source>
        <dbReference type="ARBA" id="ARBA00023001"/>
    </source>
</evidence>
<dbReference type="AlphaFoldDB" id="A0A177N146"/>
<dbReference type="GO" id="GO:0030245">
    <property type="term" value="P:cellulose catabolic process"/>
    <property type="evidence" value="ECO:0007669"/>
    <property type="project" value="UniProtKB-KW"/>
</dbReference>
<comment type="similarity">
    <text evidence="1 7">Belongs to the glycosyl hydrolase 5 (cellulase A) family.</text>
</comment>
<evidence type="ECO:0000313" key="11">
    <source>
        <dbReference type="Proteomes" id="UP000077628"/>
    </source>
</evidence>
<protein>
    <recommendedName>
        <fullName evidence="9">Glycoside hydrolase family 5 domain-containing protein</fullName>
    </recommendedName>
</protein>
<keyword evidence="6" id="KW-0624">Polysaccharide degradation</keyword>
<keyword evidence="5 7" id="KW-0326">Glycosidase</keyword>
<keyword evidence="3" id="KW-0136">Cellulose degradation</keyword>
<dbReference type="GO" id="GO:0009986">
    <property type="term" value="C:cell surface"/>
    <property type="evidence" value="ECO:0007669"/>
    <property type="project" value="TreeGrafter"/>
</dbReference>
<evidence type="ECO:0000256" key="5">
    <source>
        <dbReference type="ARBA" id="ARBA00023295"/>
    </source>
</evidence>
<dbReference type="Pfam" id="PF00150">
    <property type="entry name" value="Cellulase"/>
    <property type="match status" value="1"/>
</dbReference>
<dbReference type="InterPro" id="IPR001547">
    <property type="entry name" value="Glyco_hydro_5"/>
</dbReference>
<sequence length="463" mass="52999">MENPKLVLSCNPCTETTLFKVIFMKPKPVTHPSVLRLSALLWTIVMGSPSCYAASDFLKVDGADIKDNYGLGRKVHLYGTNLGGWRGHEPWMSPLAGASNEWDARSVLTERFGKDAVWELYNSYWDTWITEQDFKNIAEAGLNCIRLPVYAFNHMDDEGNWRRDDTGAIDLSRIEWTVNKAREYGLYTVLDLHGAPGSQNGAHHSGRQNGALLYSTPLYQNQLVELWETLATRFKDNAAVAGYDLLNEPSETFPGRMGSGVVSLYNRLYHAIRAIDPDHIIIMEAIWWWNTLPNPQEKNWENVVYSLHYYQWQNNNDFAVMKNAVDGWIQDARKWGTEYNVPHFIGEFTLFENAESWDYGLQQFTETGSHWTTWSYKVVGRNNWGMYNTTEQNSNVANIATDDFNTIKHKWSQWNTPEYFSPNPIVINAMKKATLGRNLKRPTQTVTAKSENQAEQDIVGVAN</sequence>
<dbReference type="GO" id="GO:0005576">
    <property type="term" value="C:extracellular region"/>
    <property type="evidence" value="ECO:0007669"/>
    <property type="project" value="TreeGrafter"/>
</dbReference>
<keyword evidence="4" id="KW-0119">Carbohydrate metabolism</keyword>
<feature type="region of interest" description="Disordered" evidence="8">
    <location>
        <begin position="444"/>
        <end position="463"/>
    </location>
</feature>
<dbReference type="STRING" id="702114.A1355_15605"/>
<dbReference type="PANTHER" id="PTHR31297:SF41">
    <property type="entry name" value="ENDOGLUCANASE, PUTATIVE (AFU_ORTHOLOGUE AFUA_5G01830)-RELATED"/>
    <property type="match status" value="1"/>
</dbReference>
<dbReference type="EMBL" id="LUUK01000229">
    <property type="protein sequence ID" value="OAI11656.1"/>
    <property type="molecule type" value="Genomic_DNA"/>
</dbReference>
<accession>A0A177N146</accession>
<organism evidence="10 11">
    <name type="scientific">Methylomonas koyamae</name>
    <dbReference type="NCBI Taxonomy" id="702114"/>
    <lineage>
        <taxon>Bacteria</taxon>
        <taxon>Pseudomonadati</taxon>
        <taxon>Pseudomonadota</taxon>
        <taxon>Gammaproteobacteria</taxon>
        <taxon>Methylococcales</taxon>
        <taxon>Methylococcaceae</taxon>
        <taxon>Methylomonas</taxon>
    </lineage>
</organism>
<evidence type="ECO:0000256" key="2">
    <source>
        <dbReference type="ARBA" id="ARBA00022801"/>
    </source>
</evidence>
<comment type="caution">
    <text evidence="10">The sequence shown here is derived from an EMBL/GenBank/DDBJ whole genome shotgun (WGS) entry which is preliminary data.</text>
</comment>
<evidence type="ECO:0000256" key="1">
    <source>
        <dbReference type="ARBA" id="ARBA00005641"/>
    </source>
</evidence>